<dbReference type="InterPro" id="IPR005467">
    <property type="entry name" value="His_kinase_dom"/>
</dbReference>
<dbReference type="PROSITE" id="PS50109">
    <property type="entry name" value="HIS_KIN"/>
    <property type="match status" value="1"/>
</dbReference>
<gene>
    <name evidence="15" type="ordered locus">NP_0142A</name>
</gene>
<dbReference type="InterPro" id="IPR004358">
    <property type="entry name" value="Sig_transdc_His_kin-like_C"/>
</dbReference>
<evidence type="ECO:0000256" key="11">
    <source>
        <dbReference type="ARBA" id="ARBA00023224"/>
    </source>
</evidence>
<dbReference type="eggNOG" id="arCOG02358">
    <property type="taxonomic scope" value="Archaea"/>
</dbReference>
<proteinExistence type="predicted"/>
<evidence type="ECO:0000256" key="9">
    <source>
        <dbReference type="ARBA" id="ARBA00022989"/>
    </source>
</evidence>
<dbReference type="InterPro" id="IPR003661">
    <property type="entry name" value="HisK_dim/P_dom"/>
</dbReference>
<dbReference type="GO" id="GO:0007234">
    <property type="term" value="P:osmosensory signaling via phosphorelay pathway"/>
    <property type="evidence" value="ECO:0007669"/>
    <property type="project" value="TreeGrafter"/>
</dbReference>
<organism evidence="15 16">
    <name type="scientific">Natronomonas pharaonis (strain ATCC 35678 / DSM 2160 / CIP 103997 / JCM 8858 / NBRC 14720 / NCIMB 2260 / Gabara)</name>
    <name type="common">Halobacterium pharaonis</name>
    <dbReference type="NCBI Taxonomy" id="348780"/>
    <lineage>
        <taxon>Archaea</taxon>
        <taxon>Methanobacteriati</taxon>
        <taxon>Methanobacteriota</taxon>
        <taxon>Stenosarchaea group</taxon>
        <taxon>Halobacteria</taxon>
        <taxon>Halobacteriales</taxon>
        <taxon>Natronomonadaceae</taxon>
        <taxon>Natronomonas</taxon>
    </lineage>
</organism>
<dbReference type="InterPro" id="IPR050351">
    <property type="entry name" value="BphY/WalK/GraS-like"/>
</dbReference>
<keyword evidence="11" id="KW-0807">Transducer</keyword>
<dbReference type="CDD" id="cd12914">
    <property type="entry name" value="PDC1_DGC_like"/>
    <property type="match status" value="1"/>
</dbReference>
<dbReference type="KEGG" id="nph:NP_0142A"/>
<keyword evidence="16" id="KW-1185">Reference proteome</keyword>
<dbReference type="Pfam" id="PF02743">
    <property type="entry name" value="dCache_1"/>
    <property type="match status" value="1"/>
</dbReference>
<dbReference type="InterPro" id="IPR033479">
    <property type="entry name" value="dCache_1"/>
</dbReference>
<feature type="transmembrane region" description="Helical" evidence="12">
    <location>
        <begin position="247"/>
        <end position="268"/>
    </location>
</feature>
<evidence type="ECO:0000259" key="13">
    <source>
        <dbReference type="PROSITE" id="PS50109"/>
    </source>
</evidence>
<dbReference type="CDD" id="cd00082">
    <property type="entry name" value="HisKA"/>
    <property type="match status" value="1"/>
</dbReference>
<dbReference type="PANTHER" id="PTHR42878">
    <property type="entry name" value="TWO-COMPONENT HISTIDINE KINASE"/>
    <property type="match status" value="1"/>
</dbReference>
<dbReference type="RefSeq" id="WP_011321801.1">
    <property type="nucleotide sequence ID" value="NC_007426.1"/>
</dbReference>
<evidence type="ECO:0000313" key="16">
    <source>
        <dbReference type="Proteomes" id="UP000002698"/>
    </source>
</evidence>
<dbReference type="PROSITE" id="PS50885">
    <property type="entry name" value="HAMP"/>
    <property type="match status" value="1"/>
</dbReference>
<keyword evidence="9 12" id="KW-1133">Transmembrane helix</keyword>
<dbReference type="SMART" id="SM00387">
    <property type="entry name" value="HATPase_c"/>
    <property type="match status" value="1"/>
</dbReference>
<dbReference type="GO" id="GO:0005886">
    <property type="term" value="C:plasma membrane"/>
    <property type="evidence" value="ECO:0007669"/>
    <property type="project" value="UniProtKB-SubCell"/>
</dbReference>
<protein>
    <recommendedName>
        <fullName evidence="3">histidine kinase</fullName>
        <ecNumber evidence="3">2.7.13.3</ecNumber>
    </recommendedName>
</protein>
<dbReference type="Gene3D" id="1.10.287.130">
    <property type="match status" value="1"/>
</dbReference>
<dbReference type="HOGENOM" id="CLU_035392_0_0_2"/>
<reference evidence="15 16" key="1">
    <citation type="journal article" date="2005" name="Genome Res.">
        <title>Living with two extremes: conclusions from the genome sequence of Natronomonas pharaonis.</title>
        <authorList>
            <person name="Falb M."/>
            <person name="Pfeiffer F."/>
            <person name="Palm P."/>
            <person name="Rodewald K."/>
            <person name="Hickmann V."/>
            <person name="Tittor J."/>
            <person name="Oesterhelt D."/>
        </authorList>
    </citation>
    <scope>NUCLEOTIDE SEQUENCE [LARGE SCALE GENOMIC DNA]</scope>
    <source>
        <strain evidence="16">ATCC 35678 / DSM 2160 / CIP 103997 / JCM 8858 / NBRC 14720 / NCIMB 2260 / Gabara</strain>
    </source>
</reference>
<evidence type="ECO:0000256" key="10">
    <source>
        <dbReference type="ARBA" id="ARBA00023136"/>
    </source>
</evidence>
<dbReference type="EMBL" id="CR936257">
    <property type="protein sequence ID" value="CAI48162.1"/>
    <property type="molecule type" value="Genomic_DNA"/>
</dbReference>
<dbReference type="GO" id="GO:0000155">
    <property type="term" value="F:phosphorelay sensor kinase activity"/>
    <property type="evidence" value="ECO:0007669"/>
    <property type="project" value="InterPro"/>
</dbReference>
<dbReference type="GeneID" id="3700769"/>
<evidence type="ECO:0000259" key="14">
    <source>
        <dbReference type="PROSITE" id="PS50885"/>
    </source>
</evidence>
<dbReference type="GO" id="GO:0000156">
    <property type="term" value="F:phosphorelay response regulator activity"/>
    <property type="evidence" value="ECO:0007669"/>
    <property type="project" value="TreeGrafter"/>
</dbReference>
<dbReference type="PANTHER" id="PTHR42878:SF15">
    <property type="entry name" value="BACTERIOPHYTOCHROME"/>
    <property type="match status" value="1"/>
</dbReference>
<keyword evidence="4" id="KW-1003">Cell membrane</keyword>
<evidence type="ECO:0000256" key="8">
    <source>
        <dbReference type="ARBA" id="ARBA00022777"/>
    </source>
</evidence>
<dbReference type="InterPro" id="IPR003660">
    <property type="entry name" value="HAMP_dom"/>
</dbReference>
<keyword evidence="7 12" id="KW-0812">Transmembrane</keyword>
<dbReference type="Pfam" id="PF00512">
    <property type="entry name" value="HisKA"/>
    <property type="match status" value="1"/>
</dbReference>
<name>A0A1U7ETE5_NATPD</name>
<dbReference type="STRING" id="348780.NP_0142A"/>
<dbReference type="SUPFAM" id="SSF47384">
    <property type="entry name" value="Homodimeric domain of signal transducing histidine kinase"/>
    <property type="match status" value="1"/>
</dbReference>
<evidence type="ECO:0000256" key="1">
    <source>
        <dbReference type="ARBA" id="ARBA00000085"/>
    </source>
</evidence>
<dbReference type="SUPFAM" id="SSF55874">
    <property type="entry name" value="ATPase domain of HSP90 chaperone/DNA topoisomerase II/histidine kinase"/>
    <property type="match status" value="1"/>
</dbReference>
<evidence type="ECO:0000313" key="15">
    <source>
        <dbReference type="EMBL" id="CAI48162.1"/>
    </source>
</evidence>
<dbReference type="InterPro" id="IPR036890">
    <property type="entry name" value="HATPase_C_sf"/>
</dbReference>
<comment type="subcellular location">
    <subcellularLocation>
        <location evidence="2">Cell membrane</location>
        <topology evidence="2">Multi-pass membrane protein</topology>
    </subcellularLocation>
</comment>
<dbReference type="Gene3D" id="3.30.565.10">
    <property type="entry name" value="Histidine kinase-like ATPase, C-terminal domain"/>
    <property type="match status" value="1"/>
</dbReference>
<evidence type="ECO:0000256" key="2">
    <source>
        <dbReference type="ARBA" id="ARBA00004651"/>
    </source>
</evidence>
<accession>A0A1U7ETE5</accession>
<evidence type="ECO:0000256" key="6">
    <source>
        <dbReference type="ARBA" id="ARBA00022679"/>
    </source>
</evidence>
<feature type="domain" description="HAMP" evidence="14">
    <location>
        <begin position="269"/>
        <end position="321"/>
    </location>
</feature>
<dbReference type="InterPro" id="IPR036097">
    <property type="entry name" value="HisK_dim/P_sf"/>
</dbReference>
<evidence type="ECO:0000256" key="12">
    <source>
        <dbReference type="SAM" id="Phobius"/>
    </source>
</evidence>
<evidence type="ECO:0000256" key="5">
    <source>
        <dbReference type="ARBA" id="ARBA00022553"/>
    </source>
</evidence>
<dbReference type="InterPro" id="IPR003594">
    <property type="entry name" value="HATPase_dom"/>
</dbReference>
<dbReference type="GO" id="GO:0030295">
    <property type="term" value="F:protein kinase activator activity"/>
    <property type="evidence" value="ECO:0007669"/>
    <property type="project" value="TreeGrafter"/>
</dbReference>
<evidence type="ECO:0000256" key="4">
    <source>
        <dbReference type="ARBA" id="ARBA00022475"/>
    </source>
</evidence>
<dbReference type="Proteomes" id="UP000002698">
    <property type="component" value="Chromosome"/>
</dbReference>
<evidence type="ECO:0000256" key="3">
    <source>
        <dbReference type="ARBA" id="ARBA00012438"/>
    </source>
</evidence>
<keyword evidence="5" id="KW-0597">Phosphoprotein</keyword>
<dbReference type="SMART" id="SM00388">
    <property type="entry name" value="HisKA"/>
    <property type="match status" value="1"/>
</dbReference>
<dbReference type="AlphaFoldDB" id="A0A1U7ETE5"/>
<dbReference type="Gene3D" id="3.30.450.20">
    <property type="entry name" value="PAS domain"/>
    <property type="match status" value="1"/>
</dbReference>
<dbReference type="Pfam" id="PF02518">
    <property type="entry name" value="HATPase_c"/>
    <property type="match status" value="1"/>
</dbReference>
<keyword evidence="8 15" id="KW-0418">Kinase</keyword>
<dbReference type="Gene3D" id="6.10.340.10">
    <property type="match status" value="1"/>
</dbReference>
<evidence type="ECO:0000256" key="7">
    <source>
        <dbReference type="ARBA" id="ARBA00022692"/>
    </source>
</evidence>
<sequence>MKLRRAFAVVLVVVAVVLTVAVASGFQLYGDALEQSERESLGGTADVTAGQLEDLLAERSRTVELHAGDPALTSTDEERRASLARFVERTTFQGASVVDADGRILDIESEGLSAAERQDLSGSDLSDRLYVQRALDGETHVSDPVAAETGNFIVTISTPIERDGEIVGALNAALHLDDDAFFASVAPDPSADTAVRVTTDGTTLFETGPWDRADLLAAGSDLETADWTVTVARPEAAVVGAAQTATLLQLGSVVIVLVTLVGFAGWFYRHNLRQVDALLSGFDRLADREYGTRVDLGATDEWAEIGRRFNAVSRELAVRERELEATVDRLEQSRAELAQFTHVAYHDLQEPLRMVSAHLTLLESEYGDDLDAEAQASIAHAVTGAERMRQLIDDLLAFARLETDAGESTTVDTEQVLERAIDNLDVSVTAADAEIEYDVLPAVEGTERQLVQLFQNLLSNAIEYNEAGTPRVTISASECDGRYRFSVADDGVGIPEPQQDKLFELFTRGDRDDESRTGVGLAVCKRIVEAHGGDIWVDSTVGDGSTFYFTLPTPDEHDSERR</sequence>
<dbReference type="OrthoDB" id="106630at2157"/>
<feature type="domain" description="Histidine kinase" evidence="13">
    <location>
        <begin position="343"/>
        <end position="555"/>
    </location>
</feature>
<keyword evidence="6 15" id="KW-0808">Transferase</keyword>
<dbReference type="EC" id="2.7.13.3" evidence="3"/>
<dbReference type="FunFam" id="3.30.565.10:FF:000006">
    <property type="entry name" value="Sensor histidine kinase WalK"/>
    <property type="match status" value="1"/>
</dbReference>
<keyword evidence="10 12" id="KW-0472">Membrane</keyword>
<comment type="catalytic activity">
    <reaction evidence="1">
        <text>ATP + protein L-histidine = ADP + protein N-phospho-L-histidine.</text>
        <dbReference type="EC" id="2.7.13.3"/>
    </reaction>
</comment>
<dbReference type="EnsemblBacteria" id="CAI48162">
    <property type="protein sequence ID" value="CAI48162"/>
    <property type="gene ID" value="NP_0142A"/>
</dbReference>
<dbReference type="PRINTS" id="PR00344">
    <property type="entry name" value="BCTRLSENSOR"/>
</dbReference>